<dbReference type="SUPFAM" id="SSF102705">
    <property type="entry name" value="NIF3 (NGG1p interacting factor 3)-like"/>
    <property type="match status" value="1"/>
</dbReference>
<feature type="binding site" evidence="4">
    <location>
        <position position="64"/>
    </location>
    <ligand>
        <name>a divalent metal cation</name>
        <dbReference type="ChEBI" id="CHEBI:60240"/>
        <label>2</label>
    </ligand>
</feature>
<accession>A0A9D1LV68</accession>
<evidence type="ECO:0000256" key="1">
    <source>
        <dbReference type="ARBA" id="ARBA00006964"/>
    </source>
</evidence>
<dbReference type="Proteomes" id="UP000824111">
    <property type="component" value="Unassembled WGS sequence"/>
</dbReference>
<feature type="binding site" evidence="4">
    <location>
        <position position="103"/>
    </location>
    <ligand>
        <name>a divalent metal cation</name>
        <dbReference type="ChEBI" id="CHEBI:60240"/>
        <label>1</label>
    </ligand>
</feature>
<dbReference type="InterPro" id="IPR036069">
    <property type="entry name" value="DUF34/NIF3_sf"/>
</dbReference>
<evidence type="ECO:0000256" key="4">
    <source>
        <dbReference type="PIRSR" id="PIRSR602678-1"/>
    </source>
</evidence>
<name>A0A9D1LV68_9FIRM</name>
<dbReference type="Gene3D" id="3.40.1390.30">
    <property type="entry name" value="NIF3 (NGG1p interacting factor 3)-like"/>
    <property type="match status" value="2"/>
</dbReference>
<evidence type="ECO:0000313" key="6">
    <source>
        <dbReference type="Proteomes" id="UP000824111"/>
    </source>
</evidence>
<dbReference type="GO" id="GO:0005737">
    <property type="term" value="C:cytoplasm"/>
    <property type="evidence" value="ECO:0007669"/>
    <property type="project" value="TreeGrafter"/>
</dbReference>
<dbReference type="PANTHER" id="PTHR13799">
    <property type="entry name" value="NGG1 INTERACTING FACTOR 3"/>
    <property type="match status" value="1"/>
</dbReference>
<feature type="binding site" evidence="4">
    <location>
        <position position="65"/>
    </location>
    <ligand>
        <name>a divalent metal cation</name>
        <dbReference type="ChEBI" id="CHEBI:60240"/>
        <label>1</label>
    </ligand>
</feature>
<dbReference type="NCBIfam" id="TIGR00486">
    <property type="entry name" value="YbgI_SA1388"/>
    <property type="match status" value="1"/>
</dbReference>
<comment type="similarity">
    <text evidence="1">Belongs to the GTP cyclohydrolase I type 2/NIF3 family.</text>
</comment>
<gene>
    <name evidence="5" type="ORF">IAB04_04485</name>
</gene>
<dbReference type="AlphaFoldDB" id="A0A9D1LV68"/>
<feature type="binding site" evidence="4">
    <location>
        <position position="226"/>
    </location>
    <ligand>
        <name>a divalent metal cation</name>
        <dbReference type="ChEBI" id="CHEBI:60240"/>
        <label>1</label>
    </ligand>
</feature>
<keyword evidence="3 4" id="KW-0479">Metal-binding</keyword>
<dbReference type="EMBL" id="DVND01000119">
    <property type="protein sequence ID" value="HIU48597.1"/>
    <property type="molecule type" value="Genomic_DNA"/>
</dbReference>
<evidence type="ECO:0000256" key="3">
    <source>
        <dbReference type="ARBA" id="ARBA00022723"/>
    </source>
</evidence>
<protein>
    <recommendedName>
        <fullName evidence="2">GTP cyclohydrolase 1 type 2 homolog</fullName>
    </recommendedName>
</protein>
<dbReference type="FunFam" id="3.40.1390.30:FF:000001">
    <property type="entry name" value="GTP cyclohydrolase 1 type 2"/>
    <property type="match status" value="1"/>
</dbReference>
<organism evidence="5 6">
    <name type="scientific">Candidatus Avimonoglobus intestinipullorum</name>
    <dbReference type="NCBI Taxonomy" id="2840699"/>
    <lineage>
        <taxon>Bacteria</taxon>
        <taxon>Bacillati</taxon>
        <taxon>Bacillota</taxon>
        <taxon>Clostridia</taxon>
        <taxon>Eubacteriales</taxon>
        <taxon>Candidatus Avimonoglobus</taxon>
    </lineage>
</organism>
<evidence type="ECO:0000313" key="5">
    <source>
        <dbReference type="EMBL" id="HIU48597.1"/>
    </source>
</evidence>
<sequence>MLLQTLIDRIEEEYPPALAYDWDNVGLLAGSPDREIKKVLVTLDVHSGVAAEAEKCGADLILSHHPILMSGTKSVRSDRETGRMLETLFKNNICVYAAHTNLDTAKHGINAYLAELFQLEQTEIIEPNGPDTGLGRIGNLAEPVPLSAFAQRTKALLKTPGLRFSGDPVRQIRRVAIGSGGCGELIPTARMMGADVLVTADLKYHQCIDAVLDGIAVIDAGHYPTEIVVQELFTKLLRPYGLEVVASGNPDIFQYI</sequence>
<feature type="binding site" evidence="4">
    <location>
        <position position="222"/>
    </location>
    <ligand>
        <name>a divalent metal cation</name>
        <dbReference type="ChEBI" id="CHEBI:60240"/>
        <label>1</label>
    </ligand>
</feature>
<reference evidence="5" key="2">
    <citation type="journal article" date="2021" name="PeerJ">
        <title>Extensive microbial diversity within the chicken gut microbiome revealed by metagenomics and culture.</title>
        <authorList>
            <person name="Gilroy R."/>
            <person name="Ravi A."/>
            <person name="Getino M."/>
            <person name="Pursley I."/>
            <person name="Horton D.L."/>
            <person name="Alikhan N.F."/>
            <person name="Baker D."/>
            <person name="Gharbi K."/>
            <person name="Hall N."/>
            <person name="Watson M."/>
            <person name="Adriaenssens E.M."/>
            <person name="Foster-Nyarko E."/>
            <person name="Jarju S."/>
            <person name="Secka A."/>
            <person name="Antonio M."/>
            <person name="Oren A."/>
            <person name="Chaudhuri R.R."/>
            <person name="La Ragione R."/>
            <person name="Hildebrand F."/>
            <person name="Pallen M.J."/>
        </authorList>
    </citation>
    <scope>NUCLEOTIDE SEQUENCE</scope>
    <source>
        <strain evidence="5">ChiSjej4B22-9803</strain>
    </source>
</reference>
<dbReference type="Pfam" id="PF01784">
    <property type="entry name" value="DUF34_NIF3"/>
    <property type="match status" value="1"/>
</dbReference>
<dbReference type="InterPro" id="IPR002678">
    <property type="entry name" value="DUF34/NIF3"/>
</dbReference>
<comment type="caution">
    <text evidence="5">The sequence shown here is derived from an EMBL/GenBank/DDBJ whole genome shotgun (WGS) entry which is preliminary data.</text>
</comment>
<proteinExistence type="inferred from homology"/>
<reference evidence="5" key="1">
    <citation type="submission" date="2020-10" db="EMBL/GenBank/DDBJ databases">
        <authorList>
            <person name="Gilroy R."/>
        </authorList>
    </citation>
    <scope>NUCLEOTIDE SEQUENCE</scope>
    <source>
        <strain evidence="5">ChiSjej4B22-9803</strain>
    </source>
</reference>
<dbReference type="GO" id="GO:0046872">
    <property type="term" value="F:metal ion binding"/>
    <property type="evidence" value="ECO:0007669"/>
    <property type="project" value="UniProtKB-KW"/>
</dbReference>
<evidence type="ECO:0000256" key="2">
    <source>
        <dbReference type="ARBA" id="ARBA00022112"/>
    </source>
</evidence>
<dbReference type="PANTHER" id="PTHR13799:SF14">
    <property type="entry name" value="GTP CYCLOHYDROLASE 1 TYPE 2 HOMOLOG"/>
    <property type="match status" value="1"/>
</dbReference>